<evidence type="ECO:0008006" key="4">
    <source>
        <dbReference type="Google" id="ProtNLM"/>
    </source>
</evidence>
<comment type="caution">
    <text evidence="2">The sequence shown here is derived from an EMBL/GenBank/DDBJ whole genome shotgun (WGS) entry which is preliminary data.</text>
</comment>
<protein>
    <recommendedName>
        <fullName evidence="4">CHCH domain-containing protein</fullName>
    </recommendedName>
</protein>
<feature type="non-terminal residue" evidence="2">
    <location>
        <position position="1"/>
    </location>
</feature>
<dbReference type="AlphaFoldDB" id="A0A5J9TJ39"/>
<organism evidence="2 3">
    <name type="scientific">Eragrostis curvula</name>
    <name type="common">weeping love grass</name>
    <dbReference type="NCBI Taxonomy" id="38414"/>
    <lineage>
        <taxon>Eukaryota</taxon>
        <taxon>Viridiplantae</taxon>
        <taxon>Streptophyta</taxon>
        <taxon>Embryophyta</taxon>
        <taxon>Tracheophyta</taxon>
        <taxon>Spermatophyta</taxon>
        <taxon>Magnoliopsida</taxon>
        <taxon>Liliopsida</taxon>
        <taxon>Poales</taxon>
        <taxon>Poaceae</taxon>
        <taxon>PACMAD clade</taxon>
        <taxon>Chloridoideae</taxon>
        <taxon>Eragrostideae</taxon>
        <taxon>Eragrostidinae</taxon>
        <taxon>Eragrostis</taxon>
    </lineage>
</organism>
<evidence type="ECO:0000313" key="3">
    <source>
        <dbReference type="Proteomes" id="UP000324897"/>
    </source>
</evidence>
<sequence>MSARHKHNLGLGRDSEVLIYPCHRRLPIKSNLAENSPFYLDRVSAVSYFIAFPHLTPPLGFPPPSAPAAAMPHHSSGSSEPRPAGLVSNPQQLGMMFAIGNNTRALGAANARMGITGPCAEHFKAFEECLTSGNESLQKCRHYLGVLSRCLWGTGAHP</sequence>
<dbReference type="EMBL" id="RWGY01000039">
    <property type="protein sequence ID" value="TVU11322.1"/>
    <property type="molecule type" value="Genomic_DNA"/>
</dbReference>
<gene>
    <name evidence="2" type="ORF">EJB05_44898</name>
</gene>
<evidence type="ECO:0000313" key="2">
    <source>
        <dbReference type="EMBL" id="TVU11322.1"/>
    </source>
</evidence>
<proteinExistence type="predicted"/>
<dbReference type="Proteomes" id="UP000324897">
    <property type="component" value="Chromosome 3"/>
</dbReference>
<accession>A0A5J9TJ39</accession>
<name>A0A5J9TJ39_9POAL</name>
<reference evidence="2 3" key="1">
    <citation type="journal article" date="2019" name="Sci. Rep.">
        <title>A high-quality genome of Eragrostis curvula grass provides insights into Poaceae evolution and supports new strategies to enhance forage quality.</title>
        <authorList>
            <person name="Carballo J."/>
            <person name="Santos B.A.C.M."/>
            <person name="Zappacosta D."/>
            <person name="Garbus I."/>
            <person name="Selva J.P."/>
            <person name="Gallo C.A."/>
            <person name="Diaz A."/>
            <person name="Albertini E."/>
            <person name="Caccamo M."/>
            <person name="Echenique V."/>
        </authorList>
    </citation>
    <scope>NUCLEOTIDE SEQUENCE [LARGE SCALE GENOMIC DNA]</scope>
    <source>
        <strain evidence="3">cv. Victoria</strain>
        <tissue evidence="2">Leaf</tissue>
    </source>
</reference>
<evidence type="ECO:0000256" key="1">
    <source>
        <dbReference type="SAM" id="MobiDB-lite"/>
    </source>
</evidence>
<dbReference type="Gramene" id="TVU11322">
    <property type="protein sequence ID" value="TVU11322"/>
    <property type="gene ID" value="EJB05_44898"/>
</dbReference>
<keyword evidence="3" id="KW-1185">Reference proteome</keyword>
<feature type="compositionally biased region" description="Low complexity" evidence="1">
    <location>
        <begin position="67"/>
        <end position="79"/>
    </location>
</feature>
<feature type="region of interest" description="Disordered" evidence="1">
    <location>
        <begin position="65"/>
        <end position="86"/>
    </location>
</feature>